<reference evidence="3" key="1">
    <citation type="submission" date="2017-11" db="EMBL/GenBank/DDBJ databases">
        <title>Complete genome sequence of Moraxella osloensis NP7 isolated from human skin.</title>
        <authorList>
            <person name="Lee K."/>
            <person name="Lim J.Y."/>
            <person name="Hwang I."/>
        </authorList>
    </citation>
    <scope>NUCLEOTIDE SEQUENCE [LARGE SCALE GENOMIC DNA]</scope>
    <source>
        <strain evidence="3">NP7</strain>
    </source>
</reference>
<feature type="domain" description="GST N-terminal" evidence="1">
    <location>
        <begin position="1"/>
        <end position="78"/>
    </location>
</feature>
<dbReference type="PANTHER" id="PTHR43968:SF6">
    <property type="entry name" value="GLUTATHIONE S-TRANSFERASE OMEGA"/>
    <property type="match status" value="1"/>
</dbReference>
<accession>A0A2D2LUA5</accession>
<dbReference type="PROSITE" id="PS50404">
    <property type="entry name" value="GST_NTER"/>
    <property type="match status" value="1"/>
</dbReference>
<proteinExistence type="predicted"/>
<dbReference type="AlphaFoldDB" id="A0A2D2LUA5"/>
<dbReference type="STRING" id="34062.AXE82_00790"/>
<dbReference type="GO" id="GO:0005737">
    <property type="term" value="C:cytoplasm"/>
    <property type="evidence" value="ECO:0007669"/>
    <property type="project" value="TreeGrafter"/>
</dbReference>
<dbReference type="GO" id="GO:0016740">
    <property type="term" value="F:transferase activity"/>
    <property type="evidence" value="ECO:0007669"/>
    <property type="project" value="UniProtKB-KW"/>
</dbReference>
<sequence>MKLFVSTTSPFARLVMVACLRQQIDAKLIFVMPWENPQQLLAVNPFSQVPALLTDNQLLITESSVILAHLMPQIFADEKSAALTSLSLGIINQTVRAFATERFQPSSATPHPFIERSTSLLSNLLPNAPQLDAQSDALGQIFFGIALAYLKLRLAGVFDKAVTEANKVALEHFCQRDFMQKTQSTALEKLPTAISQL</sequence>
<dbReference type="RefSeq" id="WP_100269890.1">
    <property type="nucleotide sequence ID" value="NZ_CP024443.1"/>
</dbReference>
<evidence type="ECO:0000313" key="3">
    <source>
        <dbReference type="Proteomes" id="UP000229340"/>
    </source>
</evidence>
<dbReference type="PANTHER" id="PTHR43968">
    <property type="match status" value="1"/>
</dbReference>
<dbReference type="SUPFAM" id="SSF52833">
    <property type="entry name" value="Thioredoxin-like"/>
    <property type="match status" value="1"/>
</dbReference>
<dbReference type="Pfam" id="PF13417">
    <property type="entry name" value="GST_N_3"/>
    <property type="match status" value="1"/>
</dbReference>
<name>A0A2D2LUA5_FAUOS</name>
<keyword evidence="2" id="KW-0808">Transferase</keyword>
<dbReference type="InterPro" id="IPR004045">
    <property type="entry name" value="Glutathione_S-Trfase_N"/>
</dbReference>
<gene>
    <name evidence="2" type="ORF">NP7_04665</name>
</gene>
<dbReference type="EMBL" id="CP024443">
    <property type="protein sequence ID" value="ATR78607.1"/>
    <property type="molecule type" value="Genomic_DNA"/>
</dbReference>
<organism evidence="2 3">
    <name type="scientific">Faucicola osloensis</name>
    <name type="common">Moraxella osloensis</name>
    <dbReference type="NCBI Taxonomy" id="34062"/>
    <lineage>
        <taxon>Bacteria</taxon>
        <taxon>Pseudomonadati</taxon>
        <taxon>Pseudomonadota</taxon>
        <taxon>Gammaproteobacteria</taxon>
        <taxon>Moraxellales</taxon>
        <taxon>Moraxellaceae</taxon>
        <taxon>Faucicola</taxon>
    </lineage>
</organism>
<dbReference type="Gene3D" id="3.40.30.10">
    <property type="entry name" value="Glutaredoxin"/>
    <property type="match status" value="1"/>
</dbReference>
<dbReference type="InterPro" id="IPR050983">
    <property type="entry name" value="GST_Omega/HSP26"/>
</dbReference>
<dbReference type="InterPro" id="IPR036249">
    <property type="entry name" value="Thioredoxin-like_sf"/>
</dbReference>
<evidence type="ECO:0000313" key="2">
    <source>
        <dbReference type="EMBL" id="ATR78607.1"/>
    </source>
</evidence>
<evidence type="ECO:0000259" key="1">
    <source>
        <dbReference type="PROSITE" id="PS50404"/>
    </source>
</evidence>
<protein>
    <submittedName>
        <fullName evidence="2">Glutathione S-transferase</fullName>
    </submittedName>
</protein>
<dbReference type="Proteomes" id="UP000229340">
    <property type="component" value="Chromosome"/>
</dbReference>
<dbReference type="Gene3D" id="1.20.1050.10">
    <property type="match status" value="1"/>
</dbReference>